<feature type="transmembrane region" description="Helical" evidence="1">
    <location>
        <begin position="7"/>
        <end position="26"/>
    </location>
</feature>
<keyword evidence="1" id="KW-1133">Transmembrane helix</keyword>
<dbReference type="OrthoDB" id="1779735at2"/>
<keyword evidence="1" id="KW-0472">Membrane</keyword>
<sequence>MLKKSSLYVSTLILGMILIGVSFLFPGEHLRALSGIMIGIGGGLAGLSVSNLIMKYYERKHPETAKQKTIEYKDERNTFIRYRAKAKAADINQWFIIAIALMLIIIDAPLWSTLAVVFVYLLYHLISTWFTIRYQNEM</sequence>
<dbReference type="Proteomes" id="UP000253090">
    <property type="component" value="Unassembled WGS sequence"/>
</dbReference>
<comment type="caution">
    <text evidence="2">The sequence shown here is derived from an EMBL/GenBank/DDBJ whole genome shotgun (WGS) entry which is preliminary data.</text>
</comment>
<proteinExistence type="predicted"/>
<evidence type="ECO:0000313" key="2">
    <source>
        <dbReference type="EMBL" id="RCX23447.1"/>
    </source>
</evidence>
<keyword evidence="1" id="KW-0812">Transmembrane</keyword>
<feature type="transmembrane region" description="Helical" evidence="1">
    <location>
        <begin position="91"/>
        <end position="108"/>
    </location>
</feature>
<dbReference type="RefSeq" id="WP_114495325.1">
    <property type="nucleotide sequence ID" value="NZ_QPJW01000001.1"/>
</dbReference>
<gene>
    <name evidence="2" type="ORF">DFP94_1011046</name>
</gene>
<feature type="transmembrane region" description="Helical" evidence="1">
    <location>
        <begin position="114"/>
        <end position="132"/>
    </location>
</feature>
<accession>A0A369BSQ2</accession>
<name>A0A369BSQ2_9BACL</name>
<organism evidence="2 3">
    <name type="scientific">Fontibacillus phaseoli</name>
    <dbReference type="NCBI Taxonomy" id="1416533"/>
    <lineage>
        <taxon>Bacteria</taxon>
        <taxon>Bacillati</taxon>
        <taxon>Bacillota</taxon>
        <taxon>Bacilli</taxon>
        <taxon>Bacillales</taxon>
        <taxon>Paenibacillaceae</taxon>
        <taxon>Fontibacillus</taxon>
    </lineage>
</organism>
<protein>
    <submittedName>
        <fullName evidence="2">Uncharacterized protein</fullName>
    </submittedName>
</protein>
<keyword evidence="3" id="KW-1185">Reference proteome</keyword>
<evidence type="ECO:0000256" key="1">
    <source>
        <dbReference type="SAM" id="Phobius"/>
    </source>
</evidence>
<reference evidence="2 3" key="1">
    <citation type="submission" date="2018-07" db="EMBL/GenBank/DDBJ databases">
        <title>Genomic Encyclopedia of Type Strains, Phase III (KMG-III): the genomes of soil and plant-associated and newly described type strains.</title>
        <authorList>
            <person name="Whitman W."/>
        </authorList>
    </citation>
    <scope>NUCLEOTIDE SEQUENCE [LARGE SCALE GENOMIC DNA]</scope>
    <source>
        <strain evidence="2 3">CECT 8333</strain>
    </source>
</reference>
<evidence type="ECO:0000313" key="3">
    <source>
        <dbReference type="Proteomes" id="UP000253090"/>
    </source>
</evidence>
<dbReference type="AlphaFoldDB" id="A0A369BSQ2"/>
<dbReference type="EMBL" id="QPJW01000001">
    <property type="protein sequence ID" value="RCX23447.1"/>
    <property type="molecule type" value="Genomic_DNA"/>
</dbReference>
<feature type="transmembrane region" description="Helical" evidence="1">
    <location>
        <begin position="32"/>
        <end position="53"/>
    </location>
</feature>